<sequence>MPSWPVPLAAAVTAAQLGVDRAAAADLLRFGDAVSDVADGQPPDHAAFADLDLAVARWAASRRSCPTGDGISIVVTGARGQAQLKPREVRSLVRLLVVAGIVTSARLSSVTLLAVAADPELQARVRARPADAARVVEEALRRDPPLRFVLRQAAAGDVVACRLDEANRDPAAHPDPDHFDIDRDEPHLAFGAGVHRCPGAGLARRQAKVLLQTALARTSALAPAGDATWDRDRHLQGPAAVPLRFATGPPGIPGTR</sequence>
<dbReference type="PANTHER" id="PTHR46696">
    <property type="entry name" value="P450, PUTATIVE (EUROFUNG)-RELATED"/>
    <property type="match status" value="1"/>
</dbReference>
<dbReference type="EMBL" id="CP088295">
    <property type="protein sequence ID" value="UUY04848.1"/>
    <property type="molecule type" value="Genomic_DNA"/>
</dbReference>
<protein>
    <submittedName>
        <fullName evidence="3">Cytochrome P450</fullName>
    </submittedName>
</protein>
<gene>
    <name evidence="3" type="ORF">LRS13_04775</name>
</gene>
<evidence type="ECO:0000256" key="2">
    <source>
        <dbReference type="RuleBase" id="RU000461"/>
    </source>
</evidence>
<keyword evidence="2" id="KW-0408">Iron</keyword>
<keyword evidence="2" id="KW-0479">Metal-binding</keyword>
<name>A0ABY5PJI8_9ACTN</name>
<dbReference type="Proteomes" id="UP001058860">
    <property type="component" value="Chromosome"/>
</dbReference>
<keyword evidence="4" id="KW-1185">Reference proteome</keyword>
<dbReference type="PANTHER" id="PTHR46696:SF1">
    <property type="entry name" value="CYTOCHROME P450 YJIB-RELATED"/>
    <property type="match status" value="1"/>
</dbReference>
<dbReference type="InterPro" id="IPR001128">
    <property type="entry name" value="Cyt_P450"/>
</dbReference>
<reference evidence="4" key="1">
    <citation type="submission" date="2021-11" db="EMBL/GenBank/DDBJ databases">
        <title>Cultivation dependent microbiological survey of springs from the worlds oldest radium mine currently devoted to the extraction of radon-saturated water.</title>
        <authorList>
            <person name="Kapinusova G."/>
            <person name="Smrhova T."/>
            <person name="Strejcek M."/>
            <person name="Suman J."/>
            <person name="Jani K."/>
            <person name="Pajer P."/>
            <person name="Uhlik O."/>
        </authorList>
    </citation>
    <scope>NUCLEOTIDE SEQUENCE [LARGE SCALE GENOMIC DNA]</scope>
    <source>
        <strain evidence="4">J379</strain>
    </source>
</reference>
<evidence type="ECO:0000256" key="1">
    <source>
        <dbReference type="ARBA" id="ARBA00010617"/>
    </source>
</evidence>
<dbReference type="Pfam" id="PF00067">
    <property type="entry name" value="p450"/>
    <property type="match status" value="1"/>
</dbReference>
<dbReference type="Gene3D" id="1.10.630.10">
    <property type="entry name" value="Cytochrome P450"/>
    <property type="match status" value="1"/>
</dbReference>
<dbReference type="InterPro" id="IPR017972">
    <property type="entry name" value="Cyt_P450_CS"/>
</dbReference>
<evidence type="ECO:0000313" key="3">
    <source>
        <dbReference type="EMBL" id="UUY04848.1"/>
    </source>
</evidence>
<dbReference type="InterPro" id="IPR036396">
    <property type="entry name" value="Cyt_P450_sf"/>
</dbReference>
<accession>A0ABY5PJI8</accession>
<proteinExistence type="inferred from homology"/>
<dbReference type="PROSITE" id="PS00086">
    <property type="entry name" value="CYTOCHROME_P450"/>
    <property type="match status" value="1"/>
</dbReference>
<dbReference type="RefSeq" id="WP_353865328.1">
    <property type="nucleotide sequence ID" value="NZ_CP088295.1"/>
</dbReference>
<evidence type="ECO:0000313" key="4">
    <source>
        <dbReference type="Proteomes" id="UP001058860"/>
    </source>
</evidence>
<keyword evidence="2" id="KW-0503">Monooxygenase</keyword>
<comment type="similarity">
    <text evidence="1 2">Belongs to the cytochrome P450 family.</text>
</comment>
<keyword evidence="2" id="KW-0349">Heme</keyword>
<organism evidence="3 4">
    <name type="scientific">Svornostia abyssi</name>
    <dbReference type="NCBI Taxonomy" id="2898438"/>
    <lineage>
        <taxon>Bacteria</taxon>
        <taxon>Bacillati</taxon>
        <taxon>Actinomycetota</taxon>
        <taxon>Thermoleophilia</taxon>
        <taxon>Solirubrobacterales</taxon>
        <taxon>Baekduiaceae</taxon>
        <taxon>Svornostia</taxon>
    </lineage>
</organism>
<keyword evidence="2" id="KW-0560">Oxidoreductase</keyword>
<dbReference type="SUPFAM" id="SSF48264">
    <property type="entry name" value="Cytochrome P450"/>
    <property type="match status" value="1"/>
</dbReference>